<comment type="caution">
    <text evidence="11">The sequence shown here is derived from an EMBL/GenBank/DDBJ whole genome shotgun (WGS) entry which is preliminary data.</text>
</comment>
<dbReference type="NCBIfam" id="TIGR00634">
    <property type="entry name" value="recN"/>
    <property type="match status" value="1"/>
</dbReference>
<dbReference type="InterPro" id="IPR003395">
    <property type="entry name" value="RecF/RecN/SMC_N"/>
</dbReference>
<keyword evidence="4" id="KW-0547">Nucleotide-binding</keyword>
<dbReference type="PIRSF" id="PIRSF003128">
    <property type="entry name" value="RecN"/>
    <property type="match status" value="1"/>
</dbReference>
<dbReference type="PATRIC" id="fig|742823.3.peg.1752"/>
<feature type="domain" description="RecF/RecN/SMC N-terminal" evidence="10">
    <location>
        <begin position="3"/>
        <end position="504"/>
    </location>
</feature>
<dbReference type="PANTHER" id="PTHR11059">
    <property type="entry name" value="DNA REPAIR PROTEIN RECN"/>
    <property type="match status" value="1"/>
</dbReference>
<dbReference type="CDD" id="cd03241">
    <property type="entry name" value="ABC_RecN"/>
    <property type="match status" value="2"/>
</dbReference>
<dbReference type="InterPro" id="IPR027417">
    <property type="entry name" value="P-loop_NTPase"/>
</dbReference>
<dbReference type="Proteomes" id="UP000005835">
    <property type="component" value="Unassembled WGS sequence"/>
</dbReference>
<comment type="similarity">
    <text evidence="2 9">Belongs to the RecN family.</text>
</comment>
<reference evidence="11 12" key="1">
    <citation type="submission" date="2012-05" db="EMBL/GenBank/DDBJ databases">
        <title>The Genome Sequence of Sutterella wadsworthensis 2_1_59BFAA.</title>
        <authorList>
            <consortium name="The Broad Institute Genome Sequencing Platform"/>
            <person name="Earl A."/>
            <person name="Ward D."/>
            <person name="Feldgarden M."/>
            <person name="Gevers D."/>
            <person name="Daigneault M."/>
            <person name="Strauss J."/>
            <person name="Allen-Vercoe E."/>
            <person name="Walker B."/>
            <person name="Young S.K."/>
            <person name="Zeng Q."/>
            <person name="Gargeya S."/>
            <person name="Fitzgerald M."/>
            <person name="Haas B."/>
            <person name="Abouelleil A."/>
            <person name="Alvarado L."/>
            <person name="Arachchi H.M."/>
            <person name="Berlin A.M."/>
            <person name="Chapman S.B."/>
            <person name="Goldberg J."/>
            <person name="Griggs A."/>
            <person name="Gujja S."/>
            <person name="Hansen M."/>
            <person name="Howarth C."/>
            <person name="Imamovic A."/>
            <person name="Larimer J."/>
            <person name="McCowen C."/>
            <person name="Montmayeur A."/>
            <person name="Murphy C."/>
            <person name="Neiman D."/>
            <person name="Pearson M."/>
            <person name="Priest M."/>
            <person name="Roberts A."/>
            <person name="Saif S."/>
            <person name="Shea T."/>
            <person name="Sisk P."/>
            <person name="Sykes S."/>
            <person name="Wortman J."/>
            <person name="Nusbaum C."/>
            <person name="Birren B."/>
        </authorList>
    </citation>
    <scope>NUCLEOTIDE SEQUENCE [LARGE SCALE GENOMIC DNA]</scope>
    <source>
        <strain evidence="11 12">2_1_59BFAA</strain>
    </source>
</reference>
<dbReference type="GO" id="GO:0006281">
    <property type="term" value="P:DNA repair"/>
    <property type="evidence" value="ECO:0007669"/>
    <property type="project" value="UniProtKB-KW"/>
</dbReference>
<dbReference type="SUPFAM" id="SSF52540">
    <property type="entry name" value="P-loop containing nucleoside triphosphate hydrolases"/>
    <property type="match status" value="1"/>
</dbReference>
<comment type="function">
    <text evidence="1 9">May be involved in recombinational repair of damaged DNA.</text>
</comment>
<evidence type="ECO:0000256" key="5">
    <source>
        <dbReference type="ARBA" id="ARBA00022763"/>
    </source>
</evidence>
<dbReference type="AlphaFoldDB" id="K1KGA1"/>
<dbReference type="FunFam" id="3.40.50.300:FF:000356">
    <property type="entry name" value="DNA repair protein RecN"/>
    <property type="match status" value="1"/>
</dbReference>
<evidence type="ECO:0000313" key="12">
    <source>
        <dbReference type="Proteomes" id="UP000005835"/>
    </source>
</evidence>
<dbReference type="InterPro" id="IPR004604">
    <property type="entry name" value="DNA_recomb/repair_RecN"/>
</dbReference>
<evidence type="ECO:0000256" key="9">
    <source>
        <dbReference type="PIRNR" id="PIRNR003128"/>
    </source>
</evidence>
<gene>
    <name evidence="11" type="ORF">HMPREF9465_01756</name>
</gene>
<dbReference type="NCBIfam" id="NF008121">
    <property type="entry name" value="PRK10869.1"/>
    <property type="match status" value="1"/>
</dbReference>
<dbReference type="STRING" id="742823.HMPREF9465_01756"/>
<dbReference type="OrthoDB" id="9806954at2"/>
<evidence type="ECO:0000256" key="3">
    <source>
        <dbReference type="ARBA" id="ARBA00021315"/>
    </source>
</evidence>
<keyword evidence="6" id="KW-0067">ATP-binding</keyword>
<evidence type="ECO:0000256" key="8">
    <source>
        <dbReference type="ARBA" id="ARBA00033408"/>
    </source>
</evidence>
<dbReference type="Pfam" id="PF02463">
    <property type="entry name" value="SMC_N"/>
    <property type="match status" value="1"/>
</dbReference>
<dbReference type="GO" id="GO:0043590">
    <property type="term" value="C:bacterial nucleoid"/>
    <property type="evidence" value="ECO:0007669"/>
    <property type="project" value="TreeGrafter"/>
</dbReference>
<evidence type="ECO:0000256" key="7">
    <source>
        <dbReference type="ARBA" id="ARBA00023204"/>
    </source>
</evidence>
<keyword evidence="5 9" id="KW-0227">DNA damage</keyword>
<proteinExistence type="inferred from homology"/>
<keyword evidence="7 9" id="KW-0234">DNA repair</keyword>
<evidence type="ECO:0000259" key="10">
    <source>
        <dbReference type="Pfam" id="PF02463"/>
    </source>
</evidence>
<dbReference type="EMBL" id="ADMG01000037">
    <property type="protein sequence ID" value="EKB30709.1"/>
    <property type="molecule type" value="Genomic_DNA"/>
</dbReference>
<dbReference type="HOGENOM" id="CLU_018297_3_1_4"/>
<dbReference type="PANTHER" id="PTHR11059:SF0">
    <property type="entry name" value="DNA REPAIR PROTEIN RECN"/>
    <property type="match status" value="1"/>
</dbReference>
<dbReference type="GO" id="GO:0005524">
    <property type="term" value="F:ATP binding"/>
    <property type="evidence" value="ECO:0007669"/>
    <property type="project" value="UniProtKB-KW"/>
</dbReference>
<dbReference type="FunFam" id="3.40.50.300:FF:000319">
    <property type="entry name" value="DNA repair protein RecN"/>
    <property type="match status" value="1"/>
</dbReference>
<dbReference type="GO" id="GO:0009432">
    <property type="term" value="P:SOS response"/>
    <property type="evidence" value="ECO:0007669"/>
    <property type="project" value="TreeGrafter"/>
</dbReference>
<dbReference type="Gene3D" id="3.40.50.300">
    <property type="entry name" value="P-loop containing nucleotide triphosphate hydrolases"/>
    <property type="match status" value="2"/>
</dbReference>
<evidence type="ECO:0000256" key="6">
    <source>
        <dbReference type="ARBA" id="ARBA00022840"/>
    </source>
</evidence>
<name>K1KGA1_9BURK</name>
<evidence type="ECO:0000256" key="2">
    <source>
        <dbReference type="ARBA" id="ARBA00009441"/>
    </source>
</evidence>
<organism evidence="11 12">
    <name type="scientific">Sutterella wadsworthensis 2_1_59BFAA</name>
    <dbReference type="NCBI Taxonomy" id="742823"/>
    <lineage>
        <taxon>Bacteria</taxon>
        <taxon>Pseudomonadati</taxon>
        <taxon>Pseudomonadota</taxon>
        <taxon>Betaproteobacteria</taxon>
        <taxon>Burkholderiales</taxon>
        <taxon>Sutterellaceae</taxon>
        <taxon>Sutterella</taxon>
    </lineage>
</organism>
<dbReference type="GO" id="GO:0006310">
    <property type="term" value="P:DNA recombination"/>
    <property type="evidence" value="ECO:0007669"/>
    <property type="project" value="InterPro"/>
</dbReference>
<evidence type="ECO:0000256" key="4">
    <source>
        <dbReference type="ARBA" id="ARBA00022741"/>
    </source>
</evidence>
<dbReference type="RefSeq" id="WP_005436156.1">
    <property type="nucleotide sequence ID" value="NZ_JH815518.1"/>
</dbReference>
<dbReference type="eggNOG" id="COG0497">
    <property type="taxonomic scope" value="Bacteria"/>
</dbReference>
<evidence type="ECO:0000256" key="1">
    <source>
        <dbReference type="ARBA" id="ARBA00003618"/>
    </source>
</evidence>
<accession>K1KGA1</accession>
<protein>
    <recommendedName>
        <fullName evidence="3 9">DNA repair protein RecN</fullName>
    </recommendedName>
    <alternativeName>
        <fullName evidence="8 9">Recombination protein N</fullName>
    </alternativeName>
</protein>
<sequence length="553" mass="59780">MLTALSLRDFVIVESLSLDVRRGFTVLTGETGAGKSILIDALQLILGGRADAGVVREGAERTNIVAEFQPPESARKWLAANELETGDDMLMIRRTVDVKGRSRAWVNGVSVAASQLRELGETLIDVHGQHAHQSLLKPAYQLKLLDDHAGTFVELSAVREAFNVWQKARRALDDATANADAIAEKAERLAWMIEDLEALSPRGGEWESLNEDHRRLSHGVAIAEGLNEVLGTLTEDGESASAMLSSAHAKLSSLSRYDAKLASVAETLSTGIDLIEEAARDAARYLDRADLDGERFAEVDRRVSHYYELARKFRTEPESLHELLEKSRSELKVLTGAKDVEALRKAEASARGSYDVAAARLSEARRHGALALGEAVTAQMQRLAMKGARLEIALVNQPPSASGSEHCEFLIAGHAGVQTRPLIKVASGGELARISLAIAVITAAAMPVPTLIFDEVDSGIGGATAEVVGQLLHRLGESRQVLCVTHLPQVAACGDNHWRVEKQFTGETTRSSLRVLTARERVEEVARMLAGISISDNTRAVAQEMLRGGGHES</sequence>
<keyword evidence="12" id="KW-1185">Reference proteome</keyword>
<evidence type="ECO:0000313" key="11">
    <source>
        <dbReference type="EMBL" id="EKB30709.1"/>
    </source>
</evidence>